<keyword evidence="4" id="KW-0238">DNA-binding</keyword>
<evidence type="ECO:0000313" key="9">
    <source>
        <dbReference type="EMBL" id="NVH58334.1"/>
    </source>
</evidence>
<dbReference type="InterPro" id="IPR013324">
    <property type="entry name" value="RNA_pol_sigma_r3/r4-like"/>
</dbReference>
<evidence type="ECO:0000259" key="6">
    <source>
        <dbReference type="Pfam" id="PF04542"/>
    </source>
</evidence>
<dbReference type="GO" id="GO:0003677">
    <property type="term" value="F:DNA binding"/>
    <property type="evidence" value="ECO:0007669"/>
    <property type="project" value="UniProtKB-KW"/>
</dbReference>
<dbReference type="InterPro" id="IPR013325">
    <property type="entry name" value="RNA_pol_sigma_r2"/>
</dbReference>
<dbReference type="Pfam" id="PF08281">
    <property type="entry name" value="Sigma70_r4_2"/>
    <property type="match status" value="1"/>
</dbReference>
<dbReference type="GO" id="GO:0016987">
    <property type="term" value="F:sigma factor activity"/>
    <property type="evidence" value="ECO:0007669"/>
    <property type="project" value="UniProtKB-KW"/>
</dbReference>
<protein>
    <submittedName>
        <fullName evidence="9">Sigma-70 family RNA polymerase sigma factor</fullName>
    </submittedName>
</protein>
<comment type="caution">
    <text evidence="9">The sequence shown here is derived from an EMBL/GenBank/DDBJ whole genome shotgun (WGS) entry which is preliminary data.</text>
</comment>
<evidence type="ECO:0000313" key="8">
    <source>
        <dbReference type="EMBL" id="NSK14560.1"/>
    </source>
</evidence>
<reference evidence="9" key="2">
    <citation type="submission" date="2020-02" db="EMBL/GenBank/DDBJ databases">
        <authorList>
            <person name="Littmann E."/>
            <person name="Sorbara M."/>
        </authorList>
    </citation>
    <scope>NUCLEOTIDE SEQUENCE</scope>
    <source>
        <strain evidence="9">MSK.17.11</strain>
        <strain evidence="8">MSK.17.38</strain>
    </source>
</reference>
<dbReference type="InterPro" id="IPR013249">
    <property type="entry name" value="RNA_pol_sigma70_r4_t2"/>
</dbReference>
<dbReference type="Proteomes" id="UP000528555">
    <property type="component" value="Unassembled WGS sequence"/>
</dbReference>
<dbReference type="InterPro" id="IPR014284">
    <property type="entry name" value="RNA_pol_sigma-70_dom"/>
</dbReference>
<evidence type="ECO:0000256" key="2">
    <source>
        <dbReference type="ARBA" id="ARBA00023015"/>
    </source>
</evidence>
<feature type="domain" description="RNA polymerase sigma-70 region 2" evidence="6">
    <location>
        <begin position="7"/>
        <end position="69"/>
    </location>
</feature>
<dbReference type="SUPFAM" id="SSF88659">
    <property type="entry name" value="Sigma3 and sigma4 domains of RNA polymerase sigma factors"/>
    <property type="match status" value="1"/>
</dbReference>
<dbReference type="InterPro" id="IPR036388">
    <property type="entry name" value="WH-like_DNA-bd_sf"/>
</dbReference>
<accession>A0A850HHX0</accession>
<keyword evidence="3" id="KW-0731">Sigma factor</keyword>
<evidence type="ECO:0000256" key="1">
    <source>
        <dbReference type="ARBA" id="ARBA00010641"/>
    </source>
</evidence>
<keyword evidence="10" id="KW-1185">Reference proteome</keyword>
<evidence type="ECO:0000313" key="10">
    <source>
        <dbReference type="Proteomes" id="UP000528555"/>
    </source>
</evidence>
<dbReference type="Gene3D" id="1.10.1740.10">
    <property type="match status" value="1"/>
</dbReference>
<evidence type="ECO:0000256" key="3">
    <source>
        <dbReference type="ARBA" id="ARBA00023082"/>
    </source>
</evidence>
<dbReference type="Pfam" id="PF04542">
    <property type="entry name" value="Sigma70_r2"/>
    <property type="match status" value="1"/>
</dbReference>
<keyword evidence="5" id="KW-0804">Transcription</keyword>
<dbReference type="AlphaFoldDB" id="A0A850HHX0"/>
<dbReference type="SUPFAM" id="SSF88946">
    <property type="entry name" value="Sigma2 domain of RNA polymerase sigma factors"/>
    <property type="match status" value="1"/>
</dbReference>
<dbReference type="InterPro" id="IPR007627">
    <property type="entry name" value="RNA_pol_sigma70_r2"/>
</dbReference>
<proteinExistence type="inferred from homology"/>
<comment type="similarity">
    <text evidence="1">Belongs to the sigma-70 factor family. ECF subfamily.</text>
</comment>
<organism evidence="9 10">
    <name type="scientific">Dorea phocaeensis</name>
    <dbReference type="NCBI Taxonomy" id="2040291"/>
    <lineage>
        <taxon>Bacteria</taxon>
        <taxon>Bacillati</taxon>
        <taxon>Bacillota</taxon>
        <taxon>Clostridia</taxon>
        <taxon>Lachnospirales</taxon>
        <taxon>Lachnospiraceae</taxon>
        <taxon>Dorea</taxon>
    </lineage>
</organism>
<evidence type="ECO:0000256" key="5">
    <source>
        <dbReference type="ARBA" id="ARBA00023163"/>
    </source>
</evidence>
<evidence type="ECO:0000259" key="7">
    <source>
        <dbReference type="Pfam" id="PF08281"/>
    </source>
</evidence>
<sequence length="160" mass="19118">MDYNIEEQYDKIYRYCYMHVRHRQTAEDLTQEAFLRFLENKSYREVGKCLAYLYTIARNLCTDYYRRNKEEALPDEYEQLLSSSAEDKSGEEYLIDTLDLREAVQQLEIEEQELLVWRYVNDVSVTDIAKILGISRFAVHRKLKSVLGRLEDIMGKGREH</sequence>
<gene>
    <name evidence="9" type="ORF">G5A66_06660</name>
    <name evidence="8" type="ORF">G5A75_06680</name>
</gene>
<evidence type="ECO:0000313" key="11">
    <source>
        <dbReference type="Proteomes" id="UP000701680"/>
    </source>
</evidence>
<evidence type="ECO:0000256" key="4">
    <source>
        <dbReference type="ARBA" id="ARBA00023125"/>
    </source>
</evidence>
<dbReference type="PANTHER" id="PTHR43133">
    <property type="entry name" value="RNA POLYMERASE ECF-TYPE SIGMA FACTO"/>
    <property type="match status" value="1"/>
</dbReference>
<name>A0A850HHX0_9FIRM</name>
<dbReference type="NCBIfam" id="TIGR02937">
    <property type="entry name" value="sigma70-ECF"/>
    <property type="match status" value="1"/>
</dbReference>
<dbReference type="Gene3D" id="1.10.10.10">
    <property type="entry name" value="Winged helix-like DNA-binding domain superfamily/Winged helix DNA-binding domain"/>
    <property type="match status" value="1"/>
</dbReference>
<dbReference type="Proteomes" id="UP000701680">
    <property type="component" value="Unassembled WGS sequence"/>
</dbReference>
<keyword evidence="2" id="KW-0805">Transcription regulation</keyword>
<reference evidence="10 11" key="1">
    <citation type="journal article" date="2020" name="Cell Host Microbe">
        <title>Functional and Genomic Variation between Human-Derived Isolates of Lachnospiraceae Reveals Inter- and Intra-Species Diversity.</title>
        <authorList>
            <person name="Sorbara M.T."/>
            <person name="Littmann E.R."/>
            <person name="Fontana E."/>
            <person name="Moody T.U."/>
            <person name="Kohout C.E."/>
            <person name="Gjonbalaj M."/>
            <person name="Eaton V."/>
            <person name="Seok R."/>
            <person name="Leiner I.M."/>
            <person name="Pamer E.G."/>
        </authorList>
    </citation>
    <scope>NUCLEOTIDE SEQUENCE [LARGE SCALE GENOMIC DNA]</scope>
    <source>
        <strain evidence="9 10">MSK.17.11</strain>
        <strain evidence="8 11">MSK.17.38</strain>
    </source>
</reference>
<dbReference type="EMBL" id="JAAITX010000003">
    <property type="protein sequence ID" value="NVH58334.1"/>
    <property type="molecule type" value="Genomic_DNA"/>
</dbReference>
<dbReference type="EMBL" id="JAAIUO010000003">
    <property type="protein sequence ID" value="NSK14560.1"/>
    <property type="molecule type" value="Genomic_DNA"/>
</dbReference>
<dbReference type="InterPro" id="IPR039425">
    <property type="entry name" value="RNA_pol_sigma-70-like"/>
</dbReference>
<dbReference type="PANTHER" id="PTHR43133:SF52">
    <property type="entry name" value="ECF RNA POLYMERASE SIGMA FACTOR SIGL"/>
    <property type="match status" value="1"/>
</dbReference>
<feature type="domain" description="RNA polymerase sigma factor 70 region 4 type 2" evidence="7">
    <location>
        <begin position="99"/>
        <end position="144"/>
    </location>
</feature>
<dbReference type="GO" id="GO:0006352">
    <property type="term" value="P:DNA-templated transcription initiation"/>
    <property type="evidence" value="ECO:0007669"/>
    <property type="project" value="InterPro"/>
</dbReference>
<dbReference type="RefSeq" id="WP_173814615.1">
    <property type="nucleotide sequence ID" value="NZ_JAAITX010000003.1"/>
</dbReference>